<protein>
    <submittedName>
        <fullName evidence="5">GCN5-related N-acetyltransferase</fullName>
    </submittedName>
</protein>
<evidence type="ECO:0000256" key="1">
    <source>
        <dbReference type="ARBA" id="ARBA00022679"/>
    </source>
</evidence>
<dbReference type="Gene3D" id="3.40.630.30">
    <property type="match status" value="1"/>
</dbReference>
<evidence type="ECO:0000256" key="2">
    <source>
        <dbReference type="ARBA" id="ARBA00023315"/>
    </source>
</evidence>
<dbReference type="GO" id="GO:0008999">
    <property type="term" value="F:protein-N-terminal-alanine acetyltransferase activity"/>
    <property type="evidence" value="ECO:0007669"/>
    <property type="project" value="TreeGrafter"/>
</dbReference>
<evidence type="ECO:0000256" key="3">
    <source>
        <dbReference type="ARBA" id="ARBA00038502"/>
    </source>
</evidence>
<feature type="domain" description="N-acetyltransferase" evidence="4">
    <location>
        <begin position="3"/>
        <end position="172"/>
    </location>
</feature>
<sequence>MEITLRLLDESVSEKLFKFELENKSFFEKVGLSRGENYYDFNNFKTMMKEIIVEQERDLLYMYLIENSCGNIVGRVNLVSVIRGNLNKAEIGYRIGEQYQGRGYATSAVKLVLEKELNQHKLHRVEAGTATDNMGSQIVLIKNGFQFVGRYNQYIHQNGRWHDSLSFEKILD</sequence>
<comment type="similarity">
    <text evidence="3">Belongs to the acetyltransferase family. RimJ subfamily.</text>
</comment>
<dbReference type="GO" id="GO:0005737">
    <property type="term" value="C:cytoplasm"/>
    <property type="evidence" value="ECO:0007669"/>
    <property type="project" value="TreeGrafter"/>
</dbReference>
<dbReference type="SUPFAM" id="SSF55729">
    <property type="entry name" value="Acyl-CoA N-acyltransferases (Nat)"/>
    <property type="match status" value="1"/>
</dbReference>
<dbReference type="AlphaFoldDB" id="A8MKC9"/>
<dbReference type="eggNOG" id="COG1670">
    <property type="taxonomic scope" value="Bacteria"/>
</dbReference>
<dbReference type="OrthoDB" id="9801656at2"/>
<dbReference type="Pfam" id="PF13302">
    <property type="entry name" value="Acetyltransf_3"/>
    <property type="match status" value="1"/>
</dbReference>
<dbReference type="Proteomes" id="UP000000269">
    <property type="component" value="Chromosome"/>
</dbReference>
<name>A8MKC9_ALKOO</name>
<keyword evidence="6" id="KW-1185">Reference proteome</keyword>
<gene>
    <name evidence="5" type="ordered locus">Clos_2730</name>
</gene>
<dbReference type="InterPro" id="IPR000182">
    <property type="entry name" value="GNAT_dom"/>
</dbReference>
<evidence type="ECO:0000313" key="6">
    <source>
        <dbReference type="Proteomes" id="UP000000269"/>
    </source>
</evidence>
<dbReference type="HOGENOM" id="CLU_013985_40_2_9"/>
<dbReference type="InterPro" id="IPR051531">
    <property type="entry name" value="N-acetyltransferase"/>
</dbReference>
<dbReference type="STRING" id="350688.Clos_2730"/>
<dbReference type="RefSeq" id="WP_012160568.1">
    <property type="nucleotide sequence ID" value="NC_009922.1"/>
</dbReference>
<dbReference type="PROSITE" id="PS51186">
    <property type="entry name" value="GNAT"/>
    <property type="match status" value="1"/>
</dbReference>
<reference evidence="6" key="1">
    <citation type="submission" date="2007-10" db="EMBL/GenBank/DDBJ databases">
        <title>Complete genome of Alkaliphilus oremlandii OhILAs.</title>
        <authorList>
            <person name="Copeland A."/>
            <person name="Lucas S."/>
            <person name="Lapidus A."/>
            <person name="Barry K."/>
            <person name="Detter J.C."/>
            <person name="Glavina del Rio T."/>
            <person name="Hammon N."/>
            <person name="Israni S."/>
            <person name="Dalin E."/>
            <person name="Tice H."/>
            <person name="Pitluck S."/>
            <person name="Chain P."/>
            <person name="Malfatti S."/>
            <person name="Shin M."/>
            <person name="Vergez L."/>
            <person name="Schmutz J."/>
            <person name="Larimer F."/>
            <person name="Land M."/>
            <person name="Hauser L."/>
            <person name="Kyrpides N."/>
            <person name="Mikhailova N."/>
            <person name="Stolz J.F."/>
            <person name="Dawson A."/>
            <person name="Fisher E."/>
            <person name="Crable B."/>
            <person name="Perera E."/>
            <person name="Lisak J."/>
            <person name="Ranganathan M."/>
            <person name="Basu P."/>
            <person name="Richardson P."/>
        </authorList>
    </citation>
    <scope>NUCLEOTIDE SEQUENCE [LARGE SCALE GENOMIC DNA]</scope>
    <source>
        <strain evidence="6">OhILAs</strain>
    </source>
</reference>
<proteinExistence type="inferred from homology"/>
<organism evidence="5 6">
    <name type="scientific">Alkaliphilus oremlandii (strain OhILAs)</name>
    <name type="common">Clostridium oremlandii (strain OhILAs)</name>
    <dbReference type="NCBI Taxonomy" id="350688"/>
    <lineage>
        <taxon>Bacteria</taxon>
        <taxon>Bacillati</taxon>
        <taxon>Bacillota</taxon>
        <taxon>Clostridia</taxon>
        <taxon>Peptostreptococcales</taxon>
        <taxon>Natronincolaceae</taxon>
        <taxon>Alkaliphilus</taxon>
    </lineage>
</organism>
<dbReference type="EMBL" id="CP000853">
    <property type="protein sequence ID" value="ABW20261.1"/>
    <property type="molecule type" value="Genomic_DNA"/>
</dbReference>
<accession>A8MKC9</accession>
<keyword evidence="2" id="KW-0012">Acyltransferase</keyword>
<dbReference type="KEGG" id="aoe:Clos_2730"/>
<evidence type="ECO:0000313" key="5">
    <source>
        <dbReference type="EMBL" id="ABW20261.1"/>
    </source>
</evidence>
<evidence type="ECO:0000259" key="4">
    <source>
        <dbReference type="PROSITE" id="PS51186"/>
    </source>
</evidence>
<dbReference type="PANTHER" id="PTHR43792">
    <property type="entry name" value="GNAT FAMILY, PUTATIVE (AFU_ORTHOLOGUE AFUA_3G00765)-RELATED-RELATED"/>
    <property type="match status" value="1"/>
</dbReference>
<keyword evidence="1 5" id="KW-0808">Transferase</keyword>
<dbReference type="InterPro" id="IPR016181">
    <property type="entry name" value="Acyl_CoA_acyltransferase"/>
</dbReference>
<dbReference type="PANTHER" id="PTHR43792:SF8">
    <property type="entry name" value="[RIBOSOMAL PROTEIN US5]-ALANINE N-ACETYLTRANSFERASE"/>
    <property type="match status" value="1"/>
</dbReference>